<proteinExistence type="inferred from homology"/>
<dbReference type="InterPro" id="IPR001375">
    <property type="entry name" value="Peptidase_S9_cat"/>
</dbReference>
<dbReference type="Pfam" id="PF00326">
    <property type="entry name" value="Peptidase_S9"/>
    <property type="match status" value="1"/>
</dbReference>
<keyword evidence="5" id="KW-0732">Signal</keyword>
<evidence type="ECO:0000256" key="4">
    <source>
        <dbReference type="ARBA" id="ARBA00022825"/>
    </source>
</evidence>
<evidence type="ECO:0000313" key="9">
    <source>
        <dbReference type="Proteomes" id="UP000317894"/>
    </source>
</evidence>
<comment type="similarity">
    <text evidence="1">Belongs to the peptidase S9A family.</text>
</comment>
<dbReference type="SUPFAM" id="SSF53474">
    <property type="entry name" value="alpha/beta-Hydrolases"/>
    <property type="match status" value="1"/>
</dbReference>
<dbReference type="Gene3D" id="3.40.50.1820">
    <property type="entry name" value="alpha/beta hydrolase"/>
    <property type="match status" value="1"/>
</dbReference>
<dbReference type="InterPro" id="IPR023302">
    <property type="entry name" value="Pept_S9A_N"/>
</dbReference>
<accession>A0A552UIX4</accession>
<feature type="domain" description="Peptidase S9 prolyl oligopeptidase catalytic" evidence="6">
    <location>
        <begin position="483"/>
        <end position="699"/>
    </location>
</feature>
<feature type="signal peptide" evidence="5">
    <location>
        <begin position="1"/>
        <end position="20"/>
    </location>
</feature>
<gene>
    <name evidence="8" type="ORF">FMM06_08730</name>
</gene>
<name>A0A552UIX4_9SPHN</name>
<dbReference type="PRINTS" id="PR00862">
    <property type="entry name" value="PROLIGOPTASE"/>
</dbReference>
<dbReference type="InterPro" id="IPR051543">
    <property type="entry name" value="Serine_Peptidase_S9A"/>
</dbReference>
<evidence type="ECO:0000313" key="8">
    <source>
        <dbReference type="EMBL" id="TRW18172.1"/>
    </source>
</evidence>
<comment type="caution">
    <text evidence="8">The sequence shown here is derived from an EMBL/GenBank/DDBJ whole genome shotgun (WGS) entry which is preliminary data.</text>
</comment>
<dbReference type="GO" id="GO:0006508">
    <property type="term" value="P:proteolysis"/>
    <property type="evidence" value="ECO:0007669"/>
    <property type="project" value="UniProtKB-KW"/>
</dbReference>
<dbReference type="Proteomes" id="UP000317894">
    <property type="component" value="Unassembled WGS sequence"/>
</dbReference>
<protein>
    <submittedName>
        <fullName evidence="8">S9 family peptidase</fullName>
    </submittedName>
</protein>
<reference evidence="8 9" key="1">
    <citation type="submission" date="2019-07" db="EMBL/GenBank/DDBJ databases">
        <title>Novel species isolated from glacier.</title>
        <authorList>
            <person name="Liu Q."/>
            <person name="Xin Y.-H."/>
        </authorList>
    </citation>
    <scope>NUCLEOTIDE SEQUENCE [LARGE SCALE GENOMIC DNA]</scope>
    <source>
        <strain evidence="8 9">LB1R16</strain>
    </source>
</reference>
<keyword evidence="4" id="KW-0720">Serine protease</keyword>
<feature type="domain" description="Peptidase S9A N-terminal" evidence="7">
    <location>
        <begin position="26"/>
        <end position="423"/>
    </location>
</feature>
<keyword evidence="2" id="KW-0645">Protease</keyword>
<organism evidence="8 9">
    <name type="scientific">Glacieibacterium frigidum</name>
    <dbReference type="NCBI Taxonomy" id="2593303"/>
    <lineage>
        <taxon>Bacteria</taxon>
        <taxon>Pseudomonadati</taxon>
        <taxon>Pseudomonadota</taxon>
        <taxon>Alphaproteobacteria</taxon>
        <taxon>Sphingomonadales</taxon>
        <taxon>Sphingosinicellaceae</taxon>
        <taxon>Glacieibacterium</taxon>
    </lineage>
</organism>
<evidence type="ECO:0000256" key="5">
    <source>
        <dbReference type="SAM" id="SignalP"/>
    </source>
</evidence>
<evidence type="ECO:0000256" key="2">
    <source>
        <dbReference type="ARBA" id="ARBA00022670"/>
    </source>
</evidence>
<dbReference type="EMBL" id="VJWA01000001">
    <property type="protein sequence ID" value="TRW18172.1"/>
    <property type="molecule type" value="Genomic_DNA"/>
</dbReference>
<evidence type="ECO:0000256" key="1">
    <source>
        <dbReference type="ARBA" id="ARBA00005228"/>
    </source>
</evidence>
<evidence type="ECO:0000259" key="6">
    <source>
        <dbReference type="Pfam" id="PF00326"/>
    </source>
</evidence>
<dbReference type="AlphaFoldDB" id="A0A552UIX4"/>
<dbReference type="PANTHER" id="PTHR11757:SF19">
    <property type="entry name" value="PROLYL ENDOPEPTIDASE-LIKE"/>
    <property type="match status" value="1"/>
</dbReference>
<evidence type="ECO:0000256" key="3">
    <source>
        <dbReference type="ARBA" id="ARBA00022801"/>
    </source>
</evidence>
<feature type="chain" id="PRO_5021842597" evidence="5">
    <location>
        <begin position="21"/>
        <end position="703"/>
    </location>
</feature>
<dbReference type="PANTHER" id="PTHR11757">
    <property type="entry name" value="PROTEASE FAMILY S9A OLIGOPEPTIDASE"/>
    <property type="match status" value="1"/>
</dbReference>
<dbReference type="OrthoDB" id="9801421at2"/>
<dbReference type="Gene3D" id="2.130.10.120">
    <property type="entry name" value="Prolyl oligopeptidase, N-terminal domain"/>
    <property type="match status" value="1"/>
</dbReference>
<dbReference type="InterPro" id="IPR002470">
    <property type="entry name" value="Peptidase_S9A"/>
</dbReference>
<keyword evidence="9" id="KW-1185">Reference proteome</keyword>
<dbReference type="InterPro" id="IPR029058">
    <property type="entry name" value="AB_hydrolase_fold"/>
</dbReference>
<sequence>MNPRLLALLCAALLPHGLEAQTLKPPVAERIPHTSTWHGETLSDPYFWLKDQSYPKVDDEKVLSYLKAENAYFAAKMAPHAPLIETLFAELKGRIKEDDASVPVRDGAFEYWSRFEPGGQYKIWLRRPVAGGPEQVILSEPALAEGKAYFRLAGWTVSPDGKLLAYAADTSGAERFTLKVRDLATGRDIDTVSDVTVGTPVWAADSKRLAWNEVNEQWRSFRVRLHIVGSKTPDATLYEEPDIGFTVRVGASQDRSQLILAAGDNVTSEVRLVPAANPTAPPVLIAPRKAGREYDVDVRGGTVFIRVNDTHPNFRIVTAPLGTPGTWTELIAPSDRHYLRGLTAFRSYLAIEERKDGLDQIRLRRDDGSDTYVAFPEASYTASVSSNEEPDAPLLRLTYTSMVTPTTTFDYDVAAAKLVVRKVQEVPSGYDPAQYETVRIMAKARDGVQVPVSVVYKKGFRKDGSGKLHIYAYGAYGFAVPPAFSTRALSLLDRGFAYAIAHIRGGDDLGYQWYLDGKLTKRTNTFNDFVDVTKALIDAGYAKAGNVSASGGSAGGELMGAIVNQAPELYRAIVADVPFVDVLNTMLDTSLPLTPGEWPEWGNPIKDKTAFDLLRSYSPYDNVTAKAYPAMLITGGLNDPRVTYWEPAKWAAKLRHTKTDDNLLLLKINMGAGHGGKSGRFEALREQAEAYAFILTQFDAGAR</sequence>
<evidence type="ECO:0000259" key="7">
    <source>
        <dbReference type="Pfam" id="PF02897"/>
    </source>
</evidence>
<dbReference type="SUPFAM" id="SSF50993">
    <property type="entry name" value="Peptidase/esterase 'gauge' domain"/>
    <property type="match status" value="1"/>
</dbReference>
<dbReference type="GO" id="GO:0004252">
    <property type="term" value="F:serine-type endopeptidase activity"/>
    <property type="evidence" value="ECO:0007669"/>
    <property type="project" value="InterPro"/>
</dbReference>
<keyword evidence="3" id="KW-0378">Hydrolase</keyword>
<dbReference type="Pfam" id="PF02897">
    <property type="entry name" value="Peptidase_S9_N"/>
    <property type="match status" value="1"/>
</dbReference>
<dbReference type="RefSeq" id="WP_144236865.1">
    <property type="nucleotide sequence ID" value="NZ_VJWA01000001.1"/>
</dbReference>